<name>A0A2T9ZJW4_9FUNG</name>
<dbReference type="Proteomes" id="UP000245609">
    <property type="component" value="Unassembled WGS sequence"/>
</dbReference>
<dbReference type="OrthoDB" id="10266980at2759"/>
<gene>
    <name evidence="8" type="ORF">BB560_000620</name>
</gene>
<evidence type="ECO:0000256" key="5">
    <source>
        <dbReference type="PROSITE-ProRule" id="PRU00205"/>
    </source>
</evidence>
<dbReference type="SMART" id="SM00724">
    <property type="entry name" value="TLC"/>
    <property type="match status" value="1"/>
</dbReference>
<dbReference type="InterPro" id="IPR050846">
    <property type="entry name" value="TLCD"/>
</dbReference>
<evidence type="ECO:0000259" key="7">
    <source>
        <dbReference type="PROSITE" id="PS50922"/>
    </source>
</evidence>
<reference evidence="8 9" key="1">
    <citation type="journal article" date="2018" name="MBio">
        <title>Comparative Genomics Reveals the Core Gene Toolbox for the Fungus-Insect Symbiosis.</title>
        <authorList>
            <person name="Wang Y."/>
            <person name="Stata M."/>
            <person name="Wang W."/>
            <person name="Stajich J.E."/>
            <person name="White M.M."/>
            <person name="Moncalvo J.M."/>
        </authorList>
    </citation>
    <scope>NUCLEOTIDE SEQUENCE [LARGE SCALE GENOMIC DNA]</scope>
    <source>
        <strain evidence="8 9">SC-DP-2</strain>
    </source>
</reference>
<feature type="transmembrane region" description="Helical" evidence="6">
    <location>
        <begin position="180"/>
        <end position="200"/>
    </location>
</feature>
<feature type="transmembrane region" description="Helical" evidence="6">
    <location>
        <begin position="220"/>
        <end position="240"/>
    </location>
</feature>
<dbReference type="PANTHER" id="PTHR13439">
    <property type="entry name" value="CT120 PROTEIN"/>
    <property type="match status" value="1"/>
</dbReference>
<accession>A0A2T9ZJW4</accession>
<evidence type="ECO:0000256" key="4">
    <source>
        <dbReference type="ARBA" id="ARBA00023136"/>
    </source>
</evidence>
<evidence type="ECO:0000256" key="3">
    <source>
        <dbReference type="ARBA" id="ARBA00022989"/>
    </source>
</evidence>
<evidence type="ECO:0000313" key="9">
    <source>
        <dbReference type="Proteomes" id="UP000245609"/>
    </source>
</evidence>
<protein>
    <recommendedName>
        <fullName evidence="7">TLC domain-containing protein</fullName>
    </recommendedName>
</protein>
<feature type="domain" description="TLC" evidence="7">
    <location>
        <begin position="55"/>
        <end position="251"/>
    </location>
</feature>
<dbReference type="GO" id="GO:0005783">
    <property type="term" value="C:endoplasmic reticulum"/>
    <property type="evidence" value="ECO:0007669"/>
    <property type="project" value="TreeGrafter"/>
</dbReference>
<keyword evidence="9" id="KW-1185">Reference proteome</keyword>
<dbReference type="GO" id="GO:0016020">
    <property type="term" value="C:membrane"/>
    <property type="evidence" value="ECO:0007669"/>
    <property type="project" value="UniProtKB-SubCell"/>
</dbReference>
<feature type="transmembrane region" description="Helical" evidence="6">
    <location>
        <begin position="147"/>
        <end position="168"/>
    </location>
</feature>
<dbReference type="GO" id="GO:0055088">
    <property type="term" value="P:lipid homeostasis"/>
    <property type="evidence" value="ECO:0007669"/>
    <property type="project" value="TreeGrafter"/>
</dbReference>
<dbReference type="InterPro" id="IPR006634">
    <property type="entry name" value="TLC-dom"/>
</dbReference>
<keyword evidence="3 6" id="KW-1133">Transmembrane helix</keyword>
<evidence type="ECO:0000313" key="8">
    <source>
        <dbReference type="EMBL" id="PVV04878.1"/>
    </source>
</evidence>
<keyword evidence="2 5" id="KW-0812">Transmembrane</keyword>
<dbReference type="PANTHER" id="PTHR13439:SF0">
    <property type="entry name" value="TOPOISOMERASE I DAMAGE AFFECTED PROTEIN 4"/>
    <property type="match status" value="1"/>
</dbReference>
<evidence type="ECO:0000256" key="2">
    <source>
        <dbReference type="ARBA" id="ARBA00022692"/>
    </source>
</evidence>
<sequence>MFQVTEFFNDIGLPLVPPNIKPILLWAVFFILTDKVSRIFQPLLTRTPSKSLSHRAKVNWGSHVVSQIHACTLVYSVIVLMRSGSFVDPINDFTPEFFSLANFSTGFFIYDLYCCVTEFAIFGTLFFIHSIFALAGLSLVYRPMFSYFIMAGFTFEASTIFLNGVWFCDKLGYSNSIVQLFNGIGLVISFFGVRIVYGYIAFYRVLKLLFANSSTLPPFVFYSSVCIIFVSLSLNTFWFYKIIAAFSRRFSGSSKPVAEAEKKSN</sequence>
<evidence type="ECO:0000256" key="6">
    <source>
        <dbReference type="SAM" id="Phobius"/>
    </source>
</evidence>
<dbReference type="STRING" id="133381.A0A2T9ZJW4"/>
<dbReference type="AlphaFoldDB" id="A0A2T9ZJW4"/>
<organism evidence="8 9">
    <name type="scientific">Smittium megazygosporum</name>
    <dbReference type="NCBI Taxonomy" id="133381"/>
    <lineage>
        <taxon>Eukaryota</taxon>
        <taxon>Fungi</taxon>
        <taxon>Fungi incertae sedis</taxon>
        <taxon>Zoopagomycota</taxon>
        <taxon>Kickxellomycotina</taxon>
        <taxon>Harpellomycetes</taxon>
        <taxon>Harpellales</taxon>
        <taxon>Legeriomycetaceae</taxon>
        <taxon>Smittium</taxon>
    </lineage>
</organism>
<comment type="caution">
    <text evidence="8">The sequence shown here is derived from an EMBL/GenBank/DDBJ whole genome shotgun (WGS) entry which is preliminary data.</text>
</comment>
<comment type="subcellular location">
    <subcellularLocation>
        <location evidence="1">Membrane</location>
        <topology evidence="1">Multi-pass membrane protein</topology>
    </subcellularLocation>
</comment>
<dbReference type="Pfam" id="PF03798">
    <property type="entry name" value="TRAM_LAG1_CLN8"/>
    <property type="match status" value="1"/>
</dbReference>
<dbReference type="PROSITE" id="PS50922">
    <property type="entry name" value="TLC"/>
    <property type="match status" value="1"/>
</dbReference>
<dbReference type="EMBL" id="MBFS01000068">
    <property type="protein sequence ID" value="PVV04878.1"/>
    <property type="molecule type" value="Genomic_DNA"/>
</dbReference>
<evidence type="ECO:0000256" key="1">
    <source>
        <dbReference type="ARBA" id="ARBA00004141"/>
    </source>
</evidence>
<proteinExistence type="predicted"/>
<keyword evidence="4 5" id="KW-0472">Membrane</keyword>
<feature type="transmembrane region" description="Helical" evidence="6">
    <location>
        <begin position="120"/>
        <end position="141"/>
    </location>
</feature>